<dbReference type="CDD" id="cd05379">
    <property type="entry name" value="CAP_bacterial"/>
    <property type="match status" value="1"/>
</dbReference>
<dbReference type="AlphaFoldDB" id="A0A2W2I015"/>
<evidence type="ECO:0000313" key="3">
    <source>
        <dbReference type="EMBL" id="PZG56280.1"/>
    </source>
</evidence>
<feature type="domain" description="SCP" evidence="2">
    <location>
        <begin position="275"/>
        <end position="388"/>
    </location>
</feature>
<dbReference type="Pfam" id="PF00188">
    <property type="entry name" value="CAP"/>
    <property type="match status" value="1"/>
</dbReference>
<accession>A0A2W2I015</accession>
<comment type="caution">
    <text evidence="3">The sequence shown here is derived from an EMBL/GenBank/DDBJ whole genome shotgun (WGS) entry which is preliminary data.</text>
</comment>
<feature type="region of interest" description="Disordered" evidence="1">
    <location>
        <begin position="189"/>
        <end position="237"/>
    </location>
</feature>
<feature type="compositionally biased region" description="Polar residues" evidence="1">
    <location>
        <begin position="45"/>
        <end position="59"/>
    </location>
</feature>
<dbReference type="PANTHER" id="PTHR31157:SF1">
    <property type="entry name" value="SCP DOMAIN-CONTAINING PROTEIN"/>
    <property type="match status" value="1"/>
</dbReference>
<protein>
    <recommendedName>
        <fullName evidence="2">SCP domain-containing protein</fullName>
    </recommendedName>
</protein>
<dbReference type="InterPro" id="IPR014044">
    <property type="entry name" value="CAP_dom"/>
</dbReference>
<evidence type="ECO:0000256" key="1">
    <source>
        <dbReference type="SAM" id="MobiDB-lite"/>
    </source>
</evidence>
<name>A0A2W2I015_9ACTN</name>
<reference evidence="3 4" key="1">
    <citation type="submission" date="2018-01" db="EMBL/GenBank/DDBJ databases">
        <title>Draft genome sequence of Sphaerisporangium sp. 7K107.</title>
        <authorList>
            <person name="Sahin N."/>
            <person name="Saygin H."/>
            <person name="Ay H."/>
        </authorList>
    </citation>
    <scope>NUCLEOTIDE SEQUENCE [LARGE SCALE GENOMIC DNA]</scope>
    <source>
        <strain evidence="3 4">7K107</strain>
    </source>
</reference>
<evidence type="ECO:0000259" key="2">
    <source>
        <dbReference type="Pfam" id="PF00188"/>
    </source>
</evidence>
<feature type="region of interest" description="Disordered" evidence="1">
    <location>
        <begin position="305"/>
        <end position="328"/>
    </location>
</feature>
<organism evidence="3 4">
    <name type="scientific">Spongiactinospora gelatinilytica</name>
    <dbReference type="NCBI Taxonomy" id="2666298"/>
    <lineage>
        <taxon>Bacteria</taxon>
        <taxon>Bacillati</taxon>
        <taxon>Actinomycetota</taxon>
        <taxon>Actinomycetes</taxon>
        <taxon>Streptosporangiales</taxon>
        <taxon>Streptosporangiaceae</taxon>
        <taxon>Spongiactinospora</taxon>
    </lineage>
</organism>
<evidence type="ECO:0000313" key="4">
    <source>
        <dbReference type="Proteomes" id="UP000248544"/>
    </source>
</evidence>
<dbReference type="Gene3D" id="3.40.33.10">
    <property type="entry name" value="CAP"/>
    <property type="match status" value="1"/>
</dbReference>
<keyword evidence="4" id="KW-1185">Reference proteome</keyword>
<gene>
    <name evidence="3" type="ORF">C1I98_01850</name>
</gene>
<feature type="compositionally biased region" description="Polar residues" evidence="1">
    <location>
        <begin position="310"/>
        <end position="319"/>
    </location>
</feature>
<feature type="region of interest" description="Disordered" evidence="1">
    <location>
        <begin position="25"/>
        <end position="95"/>
    </location>
</feature>
<dbReference type="InterPro" id="IPR035940">
    <property type="entry name" value="CAP_sf"/>
</dbReference>
<dbReference type="EMBL" id="POUA01000007">
    <property type="protein sequence ID" value="PZG56280.1"/>
    <property type="molecule type" value="Genomic_DNA"/>
</dbReference>
<dbReference type="PROSITE" id="PS51257">
    <property type="entry name" value="PROKAR_LIPOPROTEIN"/>
    <property type="match status" value="1"/>
</dbReference>
<sequence>MAFFARVFGAAFGMAACGGKVRAHGDPDLPSPHTGEDAGRAALQSPRTGSHTTNKQNTAPWRHGSKQPRRTTLPQGSCGAPTGLGPGSTAKIADAHGGRKENGWVSFPRFPFSPRLNISIVGGGMRQPPHVRSPQAMLRRRSHLGIVACLVSVLITGIVIGRVSRGPEEPEPVFLNNVEPATPTVLAQPRAGRSRAPLGAVMRPTPSAPHAKHTQAPRPRSTSDATGEHMPGPQDAVGAQATVGADVGGQLSEQPRIVPSSPYGSLRAMESQAVRLTNRARRKHGCRPLRLDQRLVRSARQHSAEMAESGQFTHNSPDGSSPWKRMERAGYKDGGAENIGRGYLSAKEAVQGWMNSRSHRANILNCRMVAIGVGVAEGPGGLWWTQDFGYS</sequence>
<dbReference type="Proteomes" id="UP000248544">
    <property type="component" value="Unassembled WGS sequence"/>
</dbReference>
<proteinExistence type="predicted"/>
<dbReference type="PANTHER" id="PTHR31157">
    <property type="entry name" value="SCP DOMAIN-CONTAINING PROTEIN"/>
    <property type="match status" value="1"/>
</dbReference>
<dbReference type="SUPFAM" id="SSF55797">
    <property type="entry name" value="PR-1-like"/>
    <property type="match status" value="1"/>
</dbReference>